<dbReference type="EMBL" id="BSXG01000037">
    <property type="protein sequence ID" value="GME27454.1"/>
    <property type="molecule type" value="Genomic_DNA"/>
</dbReference>
<comment type="caution">
    <text evidence="1">The sequence shown here is derived from an EMBL/GenBank/DDBJ whole genome shotgun (WGS) entry which is preliminary data.</text>
</comment>
<accession>A0ACB5S3U5</accession>
<sequence length="313" mass="34688">MPFSALFRDKSSSSSSNNQDYGMTRQRQTALAVVDAFNRLDTTTVWKLRDRSCWREIYPKSLGAPPQDNNACQQALNMLANTFKEMHMSVHEIIEDIPARKVCLWIIATGRTISGPFTNEYVWSLEFDESGSQIIRWKEFADAISTKAIFPELMAADNAPAADSDSQSTRTGTPNLPTRADSMVSTASHASSNVSSQQSIPQSQSSQAFSLASGAASLHSQQPLYQPQPQQVVSPQPRQQQQSQQPQPQQYQQQHQQQQQQQQYELPQQEGPPSAPGSKPGTPRPNSQLPPPRSLRGVPQEIQGNGRTLGTLR</sequence>
<evidence type="ECO:0000313" key="1">
    <source>
        <dbReference type="EMBL" id="GME27454.1"/>
    </source>
</evidence>
<keyword evidence="2" id="KW-1185">Reference proteome</keyword>
<protein>
    <submittedName>
        <fullName evidence="1">Cytochrome p450</fullName>
    </submittedName>
</protein>
<organism evidence="1 2">
    <name type="scientific">Neofusicoccum parvum</name>
    <dbReference type="NCBI Taxonomy" id="310453"/>
    <lineage>
        <taxon>Eukaryota</taxon>
        <taxon>Fungi</taxon>
        <taxon>Dikarya</taxon>
        <taxon>Ascomycota</taxon>
        <taxon>Pezizomycotina</taxon>
        <taxon>Dothideomycetes</taxon>
        <taxon>Dothideomycetes incertae sedis</taxon>
        <taxon>Botryosphaeriales</taxon>
        <taxon>Botryosphaeriaceae</taxon>
        <taxon>Neofusicoccum</taxon>
    </lineage>
</organism>
<proteinExistence type="predicted"/>
<dbReference type="Proteomes" id="UP001165186">
    <property type="component" value="Unassembled WGS sequence"/>
</dbReference>
<gene>
    <name evidence="1" type="primary">g7373</name>
    <name evidence="1" type="ORF">NpPPO83_00007373</name>
</gene>
<reference evidence="1" key="1">
    <citation type="submission" date="2024-09" db="EMBL/GenBank/DDBJ databases">
        <title>Draft Genome Sequences of Neofusicoccum parvum.</title>
        <authorList>
            <person name="Ashida A."/>
            <person name="Camagna M."/>
            <person name="Tanaka A."/>
            <person name="Takemoto D."/>
        </authorList>
    </citation>
    <scope>NUCLEOTIDE SEQUENCE</scope>
    <source>
        <strain evidence="1">PPO83</strain>
    </source>
</reference>
<evidence type="ECO:0000313" key="2">
    <source>
        <dbReference type="Proteomes" id="UP001165186"/>
    </source>
</evidence>
<name>A0ACB5S3U5_9PEZI</name>